<organism evidence="1 2">
    <name type="scientific">Pseudonocardia acidicola</name>
    <dbReference type="NCBI Taxonomy" id="2724939"/>
    <lineage>
        <taxon>Bacteria</taxon>
        <taxon>Bacillati</taxon>
        <taxon>Actinomycetota</taxon>
        <taxon>Actinomycetes</taxon>
        <taxon>Pseudonocardiales</taxon>
        <taxon>Pseudonocardiaceae</taxon>
        <taxon>Pseudonocardia</taxon>
    </lineage>
</organism>
<comment type="caution">
    <text evidence="1">The sequence shown here is derived from an EMBL/GenBank/DDBJ whole genome shotgun (WGS) entry which is preliminary data.</text>
</comment>
<sequence>GVRIACLEEIAMDRGWITPDSAHALGAAQANSGYGEYVMAVARARGALTPV</sequence>
<reference evidence="1 2" key="1">
    <citation type="submission" date="2020-04" db="EMBL/GenBank/DDBJ databases">
        <authorList>
            <person name="Klaysubun C."/>
            <person name="Duangmal K."/>
            <person name="Lipun K."/>
        </authorList>
    </citation>
    <scope>NUCLEOTIDE SEQUENCE [LARGE SCALE GENOMIC DNA]</scope>
    <source>
        <strain evidence="1 2">K10HN5</strain>
    </source>
</reference>
<protein>
    <submittedName>
        <fullName evidence="1">Glucose-1-phosphate thymidylyltransferase</fullName>
    </submittedName>
</protein>
<evidence type="ECO:0000313" key="1">
    <source>
        <dbReference type="EMBL" id="NMI01541.1"/>
    </source>
</evidence>
<gene>
    <name evidence="1" type="ORF">HF526_30220</name>
</gene>
<dbReference type="EMBL" id="JAAXLA010000089">
    <property type="protein sequence ID" value="NMI01541.1"/>
    <property type="molecule type" value="Genomic_DNA"/>
</dbReference>
<feature type="non-terminal residue" evidence="1">
    <location>
        <position position="1"/>
    </location>
</feature>
<dbReference type="Proteomes" id="UP000820669">
    <property type="component" value="Unassembled WGS sequence"/>
</dbReference>
<name>A0ABX1SJ19_9PSEU</name>
<keyword evidence="2" id="KW-1185">Reference proteome</keyword>
<proteinExistence type="predicted"/>
<evidence type="ECO:0000313" key="2">
    <source>
        <dbReference type="Proteomes" id="UP000820669"/>
    </source>
</evidence>
<accession>A0ABX1SJ19</accession>